<evidence type="ECO:0000313" key="5">
    <source>
        <dbReference type="EMBL" id="KAF3040740.1"/>
    </source>
</evidence>
<protein>
    <submittedName>
        <fullName evidence="5">Uncharacterized protein</fullName>
    </submittedName>
</protein>
<feature type="region of interest" description="Disordered" evidence="1">
    <location>
        <begin position="889"/>
        <end position="953"/>
    </location>
</feature>
<feature type="domain" description="SLS1 N-terminal" evidence="3">
    <location>
        <begin position="164"/>
        <end position="287"/>
    </location>
</feature>
<dbReference type="OrthoDB" id="5392646at2759"/>
<feature type="compositionally biased region" description="Basic and acidic residues" evidence="1">
    <location>
        <begin position="928"/>
        <end position="953"/>
    </location>
</feature>
<dbReference type="EMBL" id="SWKV01000024">
    <property type="protein sequence ID" value="KAF3040740.1"/>
    <property type="molecule type" value="Genomic_DNA"/>
</dbReference>
<proteinExistence type="predicted"/>
<evidence type="ECO:0000259" key="2">
    <source>
        <dbReference type="Pfam" id="PF14611"/>
    </source>
</evidence>
<dbReference type="GO" id="GO:0005743">
    <property type="term" value="C:mitochondrial inner membrane"/>
    <property type="evidence" value="ECO:0007669"/>
    <property type="project" value="InterPro"/>
</dbReference>
<comment type="caution">
    <text evidence="5">The sequence shown here is derived from an EMBL/GenBank/DDBJ whole genome shotgun (WGS) entry which is preliminary data.</text>
</comment>
<dbReference type="InterPro" id="IPR032741">
    <property type="entry name" value="Sls1_KH-1"/>
</dbReference>
<name>A0A9P4WRQ1_9PLEO</name>
<feature type="domain" description="SLS1 C-terminal" evidence="4">
    <location>
        <begin position="465"/>
        <end position="794"/>
    </location>
</feature>
<evidence type="ECO:0000256" key="1">
    <source>
        <dbReference type="SAM" id="MobiDB-lite"/>
    </source>
</evidence>
<dbReference type="InterPro" id="IPR048401">
    <property type="entry name" value="SLS1_C"/>
</dbReference>
<evidence type="ECO:0000313" key="6">
    <source>
        <dbReference type="Proteomes" id="UP000758155"/>
    </source>
</evidence>
<dbReference type="AlphaFoldDB" id="A0A9P4WRQ1"/>
<dbReference type="Proteomes" id="UP000758155">
    <property type="component" value="Unassembled WGS sequence"/>
</dbReference>
<feature type="region of interest" description="Disordered" evidence="1">
    <location>
        <begin position="74"/>
        <end position="95"/>
    </location>
</feature>
<dbReference type="PANTHER" id="PTHR37919">
    <property type="entry name" value="PROTEIN CBG05606"/>
    <property type="match status" value="1"/>
</dbReference>
<accession>A0A9P4WRQ1</accession>
<keyword evidence="6" id="KW-1185">Reference proteome</keyword>
<evidence type="ECO:0000259" key="4">
    <source>
        <dbReference type="Pfam" id="PF20778"/>
    </source>
</evidence>
<organism evidence="5 6">
    <name type="scientific">Didymella heteroderae</name>
    <dbReference type="NCBI Taxonomy" id="1769908"/>
    <lineage>
        <taxon>Eukaryota</taxon>
        <taxon>Fungi</taxon>
        <taxon>Dikarya</taxon>
        <taxon>Ascomycota</taxon>
        <taxon>Pezizomycotina</taxon>
        <taxon>Dothideomycetes</taxon>
        <taxon>Pleosporomycetidae</taxon>
        <taxon>Pleosporales</taxon>
        <taxon>Pleosporineae</taxon>
        <taxon>Didymellaceae</taxon>
        <taxon>Didymella</taxon>
    </lineage>
</organism>
<dbReference type="Pfam" id="PF20776">
    <property type="entry name" value="SLS1_N"/>
    <property type="match status" value="1"/>
</dbReference>
<sequence length="953" mass="105367">MSFIAQTVTSALKSAAQPSPLLATLPARKEETAAEVAADYARKHRMRKERDEAYWEMMFAQEWLLETGRHDAADEPQTVAPGEGPTESDLPKKPLRISREYIRKGKIVRQRKAKLGMTRMDEDADVLVLNEAPVEQSEKKEPEVLEPISVPDILSSLQRDSAPATQEDVVKQLEGLRPVRGNPDEPQYVATADFVKLVAALTRGFTTPQLSDYFSTAKSIKKETVYKVVKATVKATKRSEWHPTTTNIEKRLPGVEVVKPGKKQKPKSIRKATLVDKILRDAWKLELVEELEAPGELELKLKGWELKLLQNGGNDSALARIARIRKAKAEIHWPTNVLRITADKTTAEYTADDVEAVLSKARTTSLDLKLWVGQLNEARVATYPNLAASLPAEYVSSLTGTNIFVSNDHILKIHGLDEGSIAEAKRTLIRLLPFKESATRTVDTQKLDAAKQGSYLSPVYHETNSLDFNLRGLDVGRWALPITRTDETPGVASESMSSPEQSSHGIVNRVASLLKPPVDAAFTGPESKPRNRQTGYWALEPEVKVSADFGQALFPMSMPDPNKVVEIASDSSRSPFHPAIPGLGSLLASSEFQNISRTETPALLYDFVPAPDQKGLDAEVGPNFPKLFIQVRTGREGNRATIHKLSLGFQERIHDVLLPDQAADIRFHRYGRLRFSSKSHHDKNVEEWTEAVRQNIESGGRLSAPSLTIEIPKWTIPGFPSDEIGMLPVKYIFSGIQFRQSVTGRLLDTQVSYSTVQSGKLGAKGGTLSAYSEKLQGNAIEAQIRDFAAKCVQLVDYISQASAQTQPLRQVVLPRNEHSARKQRRAALQAAGSGPLSQENEALQSGLDESLEDDQAPSDLDAYNESQASLDDRIAEARLASRLDNDASNVERDAVMDDAQDEADEEKRAAKSKAQEHEADALLDDLFGDEKNQETAVEKEDLTHSLMKPSEKL</sequence>
<gene>
    <name evidence="5" type="ORF">E8E12_008460</name>
</gene>
<dbReference type="Pfam" id="PF20778">
    <property type="entry name" value="SLS1_C"/>
    <property type="match status" value="1"/>
</dbReference>
<reference evidence="5" key="1">
    <citation type="submission" date="2019-04" db="EMBL/GenBank/DDBJ databases">
        <title>Sequencing of skin fungus with MAO and IRED activity.</title>
        <authorList>
            <person name="Marsaioli A.J."/>
            <person name="Bonatto J.M.C."/>
            <person name="Reis Junior O."/>
        </authorList>
    </citation>
    <scope>NUCLEOTIDE SEQUENCE</scope>
    <source>
        <strain evidence="5">28M1</strain>
    </source>
</reference>
<dbReference type="Pfam" id="PF14611">
    <property type="entry name" value="KH_SLS1_1"/>
    <property type="match status" value="1"/>
</dbReference>
<feature type="domain" description="SLS1 first KH" evidence="2">
    <location>
        <begin position="294"/>
        <end position="360"/>
    </location>
</feature>
<feature type="region of interest" description="Disordered" evidence="1">
    <location>
        <begin position="816"/>
        <end position="859"/>
    </location>
</feature>
<dbReference type="PANTHER" id="PTHR37919:SF2">
    <property type="entry name" value="EXPERA DOMAIN-CONTAINING PROTEIN"/>
    <property type="match status" value="1"/>
</dbReference>
<evidence type="ECO:0000259" key="3">
    <source>
        <dbReference type="Pfam" id="PF20776"/>
    </source>
</evidence>
<dbReference type="InterPro" id="IPR048400">
    <property type="entry name" value="SLS1_N"/>
</dbReference>
<feature type="compositionally biased region" description="Basic and acidic residues" evidence="1">
    <location>
        <begin position="905"/>
        <end position="920"/>
    </location>
</feature>